<dbReference type="AlphaFoldDB" id="W6N4N6"/>
<dbReference type="RefSeq" id="WP_017750695.1">
    <property type="nucleotide sequence ID" value="NZ_CBXI010000003.1"/>
</dbReference>
<protein>
    <recommendedName>
        <fullName evidence="1">PRC-barrel domain-containing protein</fullName>
    </recommendedName>
</protein>
<dbReference type="EMBL" id="CBXI010000003">
    <property type="protein sequence ID" value="CDL90084.1"/>
    <property type="molecule type" value="Genomic_DNA"/>
</dbReference>
<evidence type="ECO:0000313" key="2">
    <source>
        <dbReference type="EMBL" id="CDL90084.1"/>
    </source>
</evidence>
<dbReference type="OrthoDB" id="6024937at2"/>
<evidence type="ECO:0000313" key="3">
    <source>
        <dbReference type="Proteomes" id="UP000019482"/>
    </source>
</evidence>
<dbReference type="SUPFAM" id="SSF50346">
    <property type="entry name" value="PRC-barrel domain"/>
    <property type="match status" value="1"/>
</dbReference>
<dbReference type="InterPro" id="IPR014238">
    <property type="entry name" value="Spore_YlmC/YmxH"/>
</dbReference>
<dbReference type="NCBIfam" id="TIGR02888">
    <property type="entry name" value="spore_YlmC_YmxH"/>
    <property type="match status" value="1"/>
</dbReference>
<feature type="domain" description="PRC-barrel" evidence="1">
    <location>
        <begin position="16"/>
        <end position="90"/>
    </location>
</feature>
<reference evidence="2 3" key="1">
    <citation type="journal article" date="2015" name="Genome Announc.">
        <title>Draft Genome Sequence of Clostridium tyrobutyricum Strain DIVETGP, Isolated from Cow's Milk for Grana Padano Production.</title>
        <authorList>
            <person name="Soggiu A."/>
            <person name="Piras C."/>
            <person name="Gaiarsa S."/>
            <person name="Sassera D."/>
            <person name="Roncada P."/>
            <person name="Bendixen E."/>
            <person name="Brasca M."/>
            <person name="Bonizzi L."/>
        </authorList>
    </citation>
    <scope>NUCLEOTIDE SEQUENCE [LARGE SCALE GENOMIC DNA]</scope>
    <source>
        <strain evidence="2 3">DIVETGP</strain>
    </source>
</reference>
<dbReference type="Proteomes" id="UP000019482">
    <property type="component" value="Unassembled WGS sequence"/>
</dbReference>
<dbReference type="PANTHER" id="PTHR40061:SF1">
    <property type="entry name" value="SPORULATION PROTEIN YLMC-RELATED"/>
    <property type="match status" value="1"/>
</dbReference>
<comment type="caution">
    <text evidence="2">The sequence shown here is derived from an EMBL/GenBank/DDBJ whole genome shotgun (WGS) entry which is preliminary data.</text>
</comment>
<dbReference type="InterPro" id="IPR027275">
    <property type="entry name" value="PRC-brl_dom"/>
</dbReference>
<dbReference type="PANTHER" id="PTHR40061">
    <property type="entry name" value="SPORULATION PROTEIN YLMC-RELATED"/>
    <property type="match status" value="1"/>
</dbReference>
<gene>
    <name evidence="2" type="ORF">CTDIVETGP_0154</name>
</gene>
<evidence type="ECO:0000259" key="1">
    <source>
        <dbReference type="Pfam" id="PF05239"/>
    </source>
</evidence>
<dbReference type="Gene3D" id="2.30.30.240">
    <property type="entry name" value="PRC-barrel domain"/>
    <property type="match status" value="1"/>
</dbReference>
<sequence>MENNENNMEEENVSLYSLASLMAMEIIDINTGAKLGFIKDLKIDCDENRIISIILPSQTSKISLFGKSEDIEIAWENVNKIGIDVLLVDGKDIVND</sequence>
<organism evidence="2 3">
    <name type="scientific">Clostridium tyrobutyricum DIVETGP</name>
    <dbReference type="NCBI Taxonomy" id="1408889"/>
    <lineage>
        <taxon>Bacteria</taxon>
        <taxon>Bacillati</taxon>
        <taxon>Bacillota</taxon>
        <taxon>Clostridia</taxon>
        <taxon>Eubacteriales</taxon>
        <taxon>Clostridiaceae</taxon>
        <taxon>Clostridium</taxon>
    </lineage>
</organism>
<dbReference type="InterPro" id="IPR011033">
    <property type="entry name" value="PRC_barrel-like_sf"/>
</dbReference>
<keyword evidence="3" id="KW-1185">Reference proteome</keyword>
<name>W6N4N6_CLOTY</name>
<dbReference type="GeneID" id="29419297"/>
<dbReference type="Pfam" id="PF05239">
    <property type="entry name" value="PRC"/>
    <property type="match status" value="1"/>
</dbReference>
<proteinExistence type="predicted"/>
<accession>W6N4N6</accession>